<sequence length="91" mass="10274">MALDIKHVRDATKREQWQYQAKVQQKKKDITKCESRIYGDIGEVSRNSGQIWNQWTTGNISTHDEGHRRLAGAPARWLKVVAISGGEILGG</sequence>
<evidence type="ECO:0000313" key="1">
    <source>
        <dbReference type="EMBL" id="OMO78272.1"/>
    </source>
</evidence>
<dbReference type="Proteomes" id="UP000187203">
    <property type="component" value="Unassembled WGS sequence"/>
</dbReference>
<proteinExistence type="predicted"/>
<name>A0A1R3I6P4_9ROSI</name>
<protein>
    <submittedName>
        <fullName evidence="1">Uncharacterized protein</fullName>
    </submittedName>
</protein>
<accession>A0A1R3I6P4</accession>
<gene>
    <name evidence="1" type="ORF">COLO4_24790</name>
</gene>
<reference evidence="2" key="1">
    <citation type="submission" date="2013-09" db="EMBL/GenBank/DDBJ databases">
        <title>Corchorus olitorius genome sequencing.</title>
        <authorList>
            <person name="Alam M."/>
            <person name="Haque M.S."/>
            <person name="Islam M.S."/>
            <person name="Emdad E.M."/>
            <person name="Islam M.M."/>
            <person name="Ahmed B."/>
            <person name="Halim A."/>
            <person name="Hossen Q.M.M."/>
            <person name="Hossain M.Z."/>
            <person name="Ahmed R."/>
            <person name="Khan M.M."/>
            <person name="Islam R."/>
            <person name="Rashid M.M."/>
            <person name="Khan S.A."/>
            <person name="Rahman M.S."/>
            <person name="Alam M."/>
            <person name="Yahiya A.S."/>
            <person name="Khan M.S."/>
            <person name="Azam M.S."/>
            <person name="Haque T."/>
            <person name="Lashkar M.Z.H."/>
            <person name="Akhand A.I."/>
            <person name="Morshed G."/>
            <person name="Roy S."/>
            <person name="Uddin K.S."/>
            <person name="Rabeya T."/>
            <person name="Hossain A.S."/>
            <person name="Chowdhury A."/>
            <person name="Snigdha A.R."/>
            <person name="Mortoza M.S."/>
            <person name="Matin S.A."/>
            <person name="Hoque S.M.E."/>
            <person name="Islam M.K."/>
            <person name="Roy D.K."/>
            <person name="Haider R."/>
            <person name="Moosa M.M."/>
            <person name="Elias S.M."/>
            <person name="Hasan A.M."/>
            <person name="Jahan S."/>
            <person name="Shafiuddin M."/>
            <person name="Mahmood N."/>
            <person name="Shommy N.S."/>
        </authorList>
    </citation>
    <scope>NUCLEOTIDE SEQUENCE [LARGE SCALE GENOMIC DNA]</scope>
    <source>
        <strain evidence="2">cv. O-4</strain>
    </source>
</reference>
<dbReference type="AlphaFoldDB" id="A0A1R3I6P4"/>
<organism evidence="1 2">
    <name type="scientific">Corchorus olitorius</name>
    <dbReference type="NCBI Taxonomy" id="93759"/>
    <lineage>
        <taxon>Eukaryota</taxon>
        <taxon>Viridiplantae</taxon>
        <taxon>Streptophyta</taxon>
        <taxon>Embryophyta</taxon>
        <taxon>Tracheophyta</taxon>
        <taxon>Spermatophyta</taxon>
        <taxon>Magnoliopsida</taxon>
        <taxon>eudicotyledons</taxon>
        <taxon>Gunneridae</taxon>
        <taxon>Pentapetalae</taxon>
        <taxon>rosids</taxon>
        <taxon>malvids</taxon>
        <taxon>Malvales</taxon>
        <taxon>Malvaceae</taxon>
        <taxon>Grewioideae</taxon>
        <taxon>Apeibeae</taxon>
        <taxon>Corchorus</taxon>
    </lineage>
</organism>
<dbReference type="EMBL" id="AWUE01018786">
    <property type="protein sequence ID" value="OMO78272.1"/>
    <property type="molecule type" value="Genomic_DNA"/>
</dbReference>
<evidence type="ECO:0000313" key="2">
    <source>
        <dbReference type="Proteomes" id="UP000187203"/>
    </source>
</evidence>
<comment type="caution">
    <text evidence="1">The sequence shown here is derived from an EMBL/GenBank/DDBJ whole genome shotgun (WGS) entry which is preliminary data.</text>
</comment>
<keyword evidence="2" id="KW-1185">Reference proteome</keyword>